<keyword evidence="2" id="KW-1185">Reference proteome</keyword>
<gene>
    <name evidence="1" type="ORF">EV421DRAFT_1735538</name>
</gene>
<evidence type="ECO:0000313" key="2">
    <source>
        <dbReference type="Proteomes" id="UP001175226"/>
    </source>
</evidence>
<dbReference type="Proteomes" id="UP001175226">
    <property type="component" value="Unassembled WGS sequence"/>
</dbReference>
<comment type="caution">
    <text evidence="1">The sequence shown here is derived from an EMBL/GenBank/DDBJ whole genome shotgun (WGS) entry which is preliminary data.</text>
</comment>
<organism evidence="1 2">
    <name type="scientific">Armillaria borealis</name>
    <dbReference type="NCBI Taxonomy" id="47425"/>
    <lineage>
        <taxon>Eukaryota</taxon>
        <taxon>Fungi</taxon>
        <taxon>Dikarya</taxon>
        <taxon>Basidiomycota</taxon>
        <taxon>Agaricomycotina</taxon>
        <taxon>Agaricomycetes</taxon>
        <taxon>Agaricomycetidae</taxon>
        <taxon>Agaricales</taxon>
        <taxon>Marasmiineae</taxon>
        <taxon>Physalacriaceae</taxon>
        <taxon>Armillaria</taxon>
    </lineage>
</organism>
<accession>A0AA39JJI5</accession>
<evidence type="ECO:0000313" key="1">
    <source>
        <dbReference type="EMBL" id="KAK0443813.1"/>
    </source>
</evidence>
<protein>
    <submittedName>
        <fullName evidence="1">Uncharacterized protein</fullName>
    </submittedName>
</protein>
<sequence>MMSWNTEIQQFKMGHSSSIRKSSPIYLEFYQSLLLESALAFSTNNDDLTSRKIQSRELESRSQPPTSVHVTPLPNPQFSALIQNENGQLENIIKDLTAKHETAVALARNLTSNTTSGRQDDDHLTPVEYDDDLFNNTASTNRKNKADTSLLLSMKWTERSESYGANLTERESALTKTKCTLWTAWIMFSPTSFGDQS</sequence>
<name>A0AA39JJI5_9AGAR</name>
<reference evidence="1" key="1">
    <citation type="submission" date="2023-06" db="EMBL/GenBank/DDBJ databases">
        <authorList>
            <consortium name="Lawrence Berkeley National Laboratory"/>
            <person name="Ahrendt S."/>
            <person name="Sahu N."/>
            <person name="Indic B."/>
            <person name="Wong-Bajracharya J."/>
            <person name="Merenyi Z."/>
            <person name="Ke H.-M."/>
            <person name="Monk M."/>
            <person name="Kocsube S."/>
            <person name="Drula E."/>
            <person name="Lipzen A."/>
            <person name="Balint B."/>
            <person name="Henrissat B."/>
            <person name="Andreopoulos B."/>
            <person name="Martin F.M."/>
            <person name="Harder C.B."/>
            <person name="Rigling D."/>
            <person name="Ford K.L."/>
            <person name="Foster G.D."/>
            <person name="Pangilinan J."/>
            <person name="Papanicolaou A."/>
            <person name="Barry K."/>
            <person name="LaButti K."/>
            <person name="Viragh M."/>
            <person name="Koriabine M."/>
            <person name="Yan M."/>
            <person name="Riley R."/>
            <person name="Champramary S."/>
            <person name="Plett K.L."/>
            <person name="Tsai I.J."/>
            <person name="Slot J."/>
            <person name="Sipos G."/>
            <person name="Plett J."/>
            <person name="Nagy L.G."/>
            <person name="Grigoriev I.V."/>
        </authorList>
    </citation>
    <scope>NUCLEOTIDE SEQUENCE</scope>
    <source>
        <strain evidence="1">FPL87.14</strain>
    </source>
</reference>
<dbReference type="EMBL" id="JAUEPT010000021">
    <property type="protein sequence ID" value="KAK0443813.1"/>
    <property type="molecule type" value="Genomic_DNA"/>
</dbReference>
<dbReference type="AlphaFoldDB" id="A0AA39JJI5"/>
<proteinExistence type="predicted"/>